<reference evidence="3 4" key="1">
    <citation type="submission" date="2016-02" db="EMBL/GenBank/DDBJ databases">
        <title>Draft genome sequence of Hydrogenophaga sp. LPB0072.</title>
        <authorList>
            <person name="Shin S.-K."/>
            <person name="Yi H."/>
        </authorList>
    </citation>
    <scope>NUCLEOTIDE SEQUENCE [LARGE SCALE GENOMIC DNA]</scope>
    <source>
        <strain evidence="3 4">LPB0072</strain>
    </source>
</reference>
<dbReference type="AlphaFoldDB" id="A0A162SY49"/>
<dbReference type="EMBL" id="CP017476">
    <property type="protein sequence ID" value="AOW13331.1"/>
    <property type="molecule type" value="Genomic_DNA"/>
</dbReference>
<organism evidence="2 5">
    <name type="scientific">Hydrogenophaga crassostreae</name>
    <dbReference type="NCBI Taxonomy" id="1763535"/>
    <lineage>
        <taxon>Bacteria</taxon>
        <taxon>Pseudomonadati</taxon>
        <taxon>Pseudomonadota</taxon>
        <taxon>Betaproteobacteria</taxon>
        <taxon>Burkholderiales</taxon>
        <taxon>Comamonadaceae</taxon>
        <taxon>Hydrogenophaga</taxon>
    </lineage>
</organism>
<accession>A0A162SY49</accession>
<sequence length="220" mass="23087">MYNSDTPSQAELPSSKQLLRSTILAAVSAVVLLVVVVLPAEYGVDPTGIGRVLRMTEMGEVKQQLAAEAAADTAGAPVADSTATVASVIANANAAQPATQPAPANTASVPVQPAAPKVVWRDEIPFTLTPGEGTEIKMKMVAGAKAQYAWVVKGGEVNFDTHGDAPGKAISYEKGRGVASDEGVLEAAFTGNHGWFWRNRGQSDVQLILRTRGDYSEIKK</sequence>
<evidence type="ECO:0000313" key="2">
    <source>
        <dbReference type="EMBL" id="AOW13331.1"/>
    </source>
</evidence>
<name>A0A162SY49_9BURK</name>
<protein>
    <submittedName>
        <fullName evidence="2">Transmembrane anchor protein</fullName>
    </submittedName>
</protein>
<dbReference type="RefSeq" id="WP_066089553.1">
    <property type="nucleotide sequence ID" value="NZ_CP017476.1"/>
</dbReference>
<keyword evidence="1 2" id="KW-0812">Transmembrane</keyword>
<dbReference type="Proteomes" id="UP000185657">
    <property type="component" value="Unassembled WGS sequence"/>
</dbReference>
<dbReference type="KEGG" id="hyl:LPB072_11160"/>
<dbReference type="EMBL" id="LVWD01000013">
    <property type="protein sequence ID" value="OAD41611.1"/>
    <property type="molecule type" value="Genomic_DNA"/>
</dbReference>
<evidence type="ECO:0000256" key="1">
    <source>
        <dbReference type="SAM" id="Phobius"/>
    </source>
</evidence>
<evidence type="ECO:0000313" key="3">
    <source>
        <dbReference type="EMBL" id="OAD41611.1"/>
    </source>
</evidence>
<reference evidence="2 5" key="2">
    <citation type="submission" date="2016-10" db="EMBL/GenBank/DDBJ databases">
        <title>Hydorgenophaga sp. LPB0072 isolated from gastropod.</title>
        <authorList>
            <person name="Kim E."/>
            <person name="Yi H."/>
        </authorList>
    </citation>
    <scope>NUCLEOTIDE SEQUENCE [LARGE SCALE GENOMIC DNA]</scope>
    <source>
        <strain evidence="2 5">LPB0072</strain>
    </source>
</reference>
<evidence type="ECO:0000313" key="5">
    <source>
        <dbReference type="Proteomes" id="UP000185680"/>
    </source>
</evidence>
<keyword evidence="1" id="KW-0472">Membrane</keyword>
<keyword evidence="4" id="KW-1185">Reference proteome</keyword>
<dbReference type="STRING" id="1763535.LPB072_11160"/>
<evidence type="ECO:0000313" key="4">
    <source>
        <dbReference type="Proteomes" id="UP000185657"/>
    </source>
</evidence>
<gene>
    <name evidence="2" type="ORF">LPB072_11160</name>
    <name evidence="3" type="ORF">LPB72_09775</name>
</gene>
<proteinExistence type="predicted"/>
<dbReference type="Proteomes" id="UP000185680">
    <property type="component" value="Chromosome"/>
</dbReference>
<dbReference type="OrthoDB" id="952847at2"/>
<feature type="transmembrane region" description="Helical" evidence="1">
    <location>
        <begin position="23"/>
        <end position="44"/>
    </location>
</feature>
<keyword evidence="1" id="KW-1133">Transmembrane helix</keyword>